<feature type="domain" description="DUF1835" evidence="1">
    <location>
        <begin position="69"/>
        <end position="188"/>
    </location>
</feature>
<dbReference type="EMBL" id="JBHUMQ010000012">
    <property type="protein sequence ID" value="MFD2692916.1"/>
    <property type="molecule type" value="Genomic_DNA"/>
</dbReference>
<evidence type="ECO:0000313" key="4">
    <source>
        <dbReference type="Proteomes" id="UP001597399"/>
    </source>
</evidence>
<dbReference type="InterPro" id="IPR014973">
    <property type="entry name" value="DUF1835"/>
</dbReference>
<dbReference type="Pfam" id="PF12395">
    <property type="entry name" value="DUF3658"/>
    <property type="match status" value="1"/>
</dbReference>
<comment type="caution">
    <text evidence="3">The sequence shown here is derived from an EMBL/GenBank/DDBJ whole genome shotgun (WGS) entry which is preliminary data.</text>
</comment>
<evidence type="ECO:0000259" key="1">
    <source>
        <dbReference type="Pfam" id="PF08874"/>
    </source>
</evidence>
<protein>
    <submittedName>
        <fullName evidence="3">DUF1835 domain-containing protein</fullName>
    </submittedName>
</protein>
<dbReference type="Pfam" id="PF08874">
    <property type="entry name" value="DUF1835"/>
    <property type="match status" value="1"/>
</dbReference>
<sequence length="344" mass="39301">MYEKLVEAIDQLGERESKRILLHLFQEAEMAGQVPDEKRLTKSVRRMYEDLIHLQPEQPLTEAALSYWHIVFGDSAAGSLKVGLGGINARRGQVIAVTTDLSNGPLTRLDELDGWRNRMAWLKDVMDGYPPYDNDSIDSPADQLSAIKAIPEHVPVTIWASDNAWEQCGLDLVVYLLRGRTNSIRVINPSAYEKKLLGEFGEGVRSACSGELLPVTLAMLFKKYAQSPPLTENKRRQLENEWRRVSGDPSLLRIWTDDRVHPVMPDHFDAEILRHARKLARQKEYSHKGFPCVRLITAVIFELRDHQWVGDTFIYWRIKALIDAGKMTGKKYPNQIFHTTLTLN</sequence>
<evidence type="ECO:0000313" key="3">
    <source>
        <dbReference type="EMBL" id="MFD2692916.1"/>
    </source>
</evidence>
<reference evidence="4" key="1">
    <citation type="journal article" date="2019" name="Int. J. Syst. Evol. Microbiol.">
        <title>The Global Catalogue of Microorganisms (GCM) 10K type strain sequencing project: providing services to taxonomists for standard genome sequencing and annotation.</title>
        <authorList>
            <consortium name="The Broad Institute Genomics Platform"/>
            <consortium name="The Broad Institute Genome Sequencing Center for Infectious Disease"/>
            <person name="Wu L."/>
            <person name="Ma J."/>
        </authorList>
    </citation>
    <scope>NUCLEOTIDE SEQUENCE [LARGE SCALE GENOMIC DNA]</scope>
    <source>
        <strain evidence="4">TISTR 2466</strain>
    </source>
</reference>
<accession>A0ABW5RZK9</accession>
<dbReference type="Proteomes" id="UP001597399">
    <property type="component" value="Unassembled WGS sequence"/>
</dbReference>
<keyword evidence="4" id="KW-1185">Reference proteome</keyword>
<evidence type="ECO:0000259" key="2">
    <source>
        <dbReference type="Pfam" id="PF12395"/>
    </source>
</evidence>
<proteinExistence type="predicted"/>
<dbReference type="InterPro" id="IPR022123">
    <property type="entry name" value="DUF3658"/>
</dbReference>
<dbReference type="RefSeq" id="WP_253063565.1">
    <property type="nucleotide sequence ID" value="NZ_JAMXWM010000022.1"/>
</dbReference>
<feature type="domain" description="DUF3658" evidence="2">
    <location>
        <begin position="225"/>
        <end position="331"/>
    </location>
</feature>
<name>A0ABW5RZK9_9BACL</name>
<gene>
    <name evidence="3" type="ORF">ACFSUE_04615</name>
</gene>
<organism evidence="3 4">
    <name type="scientific">Sporolactobacillus shoreicorticis</name>
    <dbReference type="NCBI Taxonomy" id="1923877"/>
    <lineage>
        <taxon>Bacteria</taxon>
        <taxon>Bacillati</taxon>
        <taxon>Bacillota</taxon>
        <taxon>Bacilli</taxon>
        <taxon>Bacillales</taxon>
        <taxon>Sporolactobacillaceae</taxon>
        <taxon>Sporolactobacillus</taxon>
    </lineage>
</organism>